<organism evidence="2 3">
    <name type="scientific">Agrocybe pediades</name>
    <dbReference type="NCBI Taxonomy" id="84607"/>
    <lineage>
        <taxon>Eukaryota</taxon>
        <taxon>Fungi</taxon>
        <taxon>Dikarya</taxon>
        <taxon>Basidiomycota</taxon>
        <taxon>Agaricomycotina</taxon>
        <taxon>Agaricomycetes</taxon>
        <taxon>Agaricomycetidae</taxon>
        <taxon>Agaricales</taxon>
        <taxon>Agaricineae</taxon>
        <taxon>Strophariaceae</taxon>
        <taxon>Agrocybe</taxon>
    </lineage>
</organism>
<name>A0A8H4QJY0_9AGAR</name>
<gene>
    <name evidence="2" type="ORF">D9613_012976</name>
</gene>
<evidence type="ECO:0000313" key="2">
    <source>
        <dbReference type="EMBL" id="KAF4612485.1"/>
    </source>
</evidence>
<reference evidence="2 3" key="1">
    <citation type="submission" date="2019-12" db="EMBL/GenBank/DDBJ databases">
        <authorList>
            <person name="Floudas D."/>
            <person name="Bentzer J."/>
            <person name="Ahren D."/>
            <person name="Johansson T."/>
            <person name="Persson P."/>
            <person name="Tunlid A."/>
        </authorList>
    </citation>
    <scope>NUCLEOTIDE SEQUENCE [LARGE SCALE GENOMIC DNA]</scope>
    <source>
        <strain evidence="2 3">CBS 102.39</strain>
    </source>
</reference>
<comment type="caution">
    <text evidence="2">The sequence shown here is derived from an EMBL/GenBank/DDBJ whole genome shotgun (WGS) entry which is preliminary data.</text>
</comment>
<dbReference type="AlphaFoldDB" id="A0A8H4QJY0"/>
<protein>
    <submittedName>
        <fullName evidence="2">Uncharacterized protein</fullName>
    </submittedName>
</protein>
<evidence type="ECO:0000313" key="3">
    <source>
        <dbReference type="Proteomes" id="UP000521872"/>
    </source>
</evidence>
<keyword evidence="3" id="KW-1185">Reference proteome</keyword>
<proteinExistence type="predicted"/>
<feature type="region of interest" description="Disordered" evidence="1">
    <location>
        <begin position="1"/>
        <end position="47"/>
    </location>
</feature>
<accession>A0A8H4QJY0</accession>
<dbReference type="EMBL" id="JAACJL010000051">
    <property type="protein sequence ID" value="KAF4612485.1"/>
    <property type="molecule type" value="Genomic_DNA"/>
</dbReference>
<sequence length="175" mass="19870">MRERRRGSEQSRVAEPSPVTRIPEPDFRIGTPYDPPNNSDNSTQHPPPYIVLLATDDVSSCYLSFSTSTNYAALTLHQLLPTQRVPRRVPLQVPRILRLPTRTFAALSATFVPHKDSLHSQLIAQRTKELRTLYKPIHRAAQDMRRRQMLLNGENCWKSCLLGRASNVVSGRDDA</sequence>
<dbReference type="Proteomes" id="UP000521872">
    <property type="component" value="Unassembled WGS sequence"/>
</dbReference>
<evidence type="ECO:0000256" key="1">
    <source>
        <dbReference type="SAM" id="MobiDB-lite"/>
    </source>
</evidence>